<comment type="caution">
    <text evidence="1">The sequence shown here is derived from an EMBL/GenBank/DDBJ whole genome shotgun (WGS) entry which is preliminary data.</text>
</comment>
<evidence type="ECO:0000313" key="2">
    <source>
        <dbReference type="Proteomes" id="UP000824120"/>
    </source>
</evidence>
<organism evidence="1 2">
    <name type="scientific">Solanum commersonii</name>
    <name type="common">Commerson's wild potato</name>
    <name type="synonym">Commerson's nightshade</name>
    <dbReference type="NCBI Taxonomy" id="4109"/>
    <lineage>
        <taxon>Eukaryota</taxon>
        <taxon>Viridiplantae</taxon>
        <taxon>Streptophyta</taxon>
        <taxon>Embryophyta</taxon>
        <taxon>Tracheophyta</taxon>
        <taxon>Spermatophyta</taxon>
        <taxon>Magnoliopsida</taxon>
        <taxon>eudicotyledons</taxon>
        <taxon>Gunneridae</taxon>
        <taxon>Pentapetalae</taxon>
        <taxon>asterids</taxon>
        <taxon>lamiids</taxon>
        <taxon>Solanales</taxon>
        <taxon>Solanaceae</taxon>
        <taxon>Solanoideae</taxon>
        <taxon>Solaneae</taxon>
        <taxon>Solanum</taxon>
    </lineage>
</organism>
<name>A0A9J6B014_SOLCO</name>
<sequence length="87" mass="10361">MLAFSIFTFWTIGRYSTSSWNNSAKHSDCFFHRLFDPLPSGHRILEQRAESVLLADHQRFLAILMLQLLRYFQPFLFLFASQFPCFH</sequence>
<proteinExistence type="predicted"/>
<accession>A0A9J6B014</accession>
<dbReference type="AlphaFoldDB" id="A0A9J6B014"/>
<reference evidence="1 2" key="1">
    <citation type="submission" date="2020-09" db="EMBL/GenBank/DDBJ databases">
        <title>De no assembly of potato wild relative species, Solanum commersonii.</title>
        <authorList>
            <person name="Cho K."/>
        </authorList>
    </citation>
    <scope>NUCLEOTIDE SEQUENCE [LARGE SCALE GENOMIC DNA]</scope>
    <source>
        <strain evidence="1">LZ3.2</strain>
        <tissue evidence="1">Leaf</tissue>
    </source>
</reference>
<dbReference type="EMBL" id="JACXVP010000001">
    <property type="protein sequence ID" value="KAG5630033.1"/>
    <property type="molecule type" value="Genomic_DNA"/>
</dbReference>
<gene>
    <name evidence="1" type="ORF">H5410_001750</name>
</gene>
<keyword evidence="2" id="KW-1185">Reference proteome</keyword>
<evidence type="ECO:0000313" key="1">
    <source>
        <dbReference type="EMBL" id="KAG5630033.1"/>
    </source>
</evidence>
<dbReference type="Proteomes" id="UP000824120">
    <property type="component" value="Chromosome 1"/>
</dbReference>
<protein>
    <submittedName>
        <fullName evidence="1">Uncharacterized protein</fullName>
    </submittedName>
</protein>